<dbReference type="RefSeq" id="WP_189483555.1">
    <property type="nucleotide sequence ID" value="NZ_BMYR01000010.1"/>
</dbReference>
<comment type="caution">
    <text evidence="2">The sequence shown here is derived from an EMBL/GenBank/DDBJ whole genome shotgun (WGS) entry which is preliminary data.</text>
</comment>
<evidence type="ECO:0008006" key="4">
    <source>
        <dbReference type="Google" id="ProtNLM"/>
    </source>
</evidence>
<sequence>MKFINMLVRSKALKALLLSTAFAISMPVLAMNLQQAMSALPNAKIQGLVGEQPNGYLGVVQANNQDAEAIAKLINDARRAEYARLAKDNNIAVSDVEAMAGQKAVERTQRGHYILLDGNWLQKR</sequence>
<dbReference type="PIRSF" id="PIRSF025560">
    <property type="entry name" value="UCP025560"/>
    <property type="match status" value="1"/>
</dbReference>
<evidence type="ECO:0000313" key="2">
    <source>
        <dbReference type="EMBL" id="GGW67816.1"/>
    </source>
</evidence>
<name>A0ABQ2WU92_9ALTE</name>
<accession>A0ABQ2WU92</accession>
<keyword evidence="3" id="KW-1185">Reference proteome</keyword>
<gene>
    <name evidence="2" type="ORF">GCM10008111_24880</name>
</gene>
<feature type="chain" id="PRO_5047281791" description="DUF1318 domain-containing protein" evidence="1">
    <location>
        <begin position="31"/>
        <end position="124"/>
    </location>
</feature>
<proteinExistence type="predicted"/>
<dbReference type="Pfam" id="PF07027">
    <property type="entry name" value="DUF1318"/>
    <property type="match status" value="1"/>
</dbReference>
<dbReference type="InterPro" id="IPR008309">
    <property type="entry name" value="YdbL"/>
</dbReference>
<evidence type="ECO:0000256" key="1">
    <source>
        <dbReference type="SAM" id="SignalP"/>
    </source>
</evidence>
<dbReference type="Proteomes" id="UP000634667">
    <property type="component" value="Unassembled WGS sequence"/>
</dbReference>
<reference evidence="3" key="1">
    <citation type="journal article" date="2019" name="Int. J. Syst. Evol. Microbiol.">
        <title>The Global Catalogue of Microorganisms (GCM) 10K type strain sequencing project: providing services to taxonomists for standard genome sequencing and annotation.</title>
        <authorList>
            <consortium name="The Broad Institute Genomics Platform"/>
            <consortium name="The Broad Institute Genome Sequencing Center for Infectious Disease"/>
            <person name="Wu L."/>
            <person name="Ma J."/>
        </authorList>
    </citation>
    <scope>NUCLEOTIDE SEQUENCE [LARGE SCALE GENOMIC DNA]</scope>
    <source>
        <strain evidence="3">KCTC 23723</strain>
    </source>
</reference>
<protein>
    <recommendedName>
        <fullName evidence="4">DUF1318 domain-containing protein</fullName>
    </recommendedName>
</protein>
<dbReference type="EMBL" id="BMYR01000010">
    <property type="protein sequence ID" value="GGW67816.1"/>
    <property type="molecule type" value="Genomic_DNA"/>
</dbReference>
<evidence type="ECO:0000313" key="3">
    <source>
        <dbReference type="Proteomes" id="UP000634667"/>
    </source>
</evidence>
<organism evidence="2 3">
    <name type="scientific">Alishewanella tabrizica</name>
    <dbReference type="NCBI Taxonomy" id="671278"/>
    <lineage>
        <taxon>Bacteria</taxon>
        <taxon>Pseudomonadati</taxon>
        <taxon>Pseudomonadota</taxon>
        <taxon>Gammaproteobacteria</taxon>
        <taxon>Alteromonadales</taxon>
        <taxon>Alteromonadaceae</taxon>
        <taxon>Alishewanella</taxon>
    </lineage>
</organism>
<keyword evidence="1" id="KW-0732">Signal</keyword>
<feature type="signal peptide" evidence="1">
    <location>
        <begin position="1"/>
        <end position="30"/>
    </location>
</feature>